<dbReference type="GO" id="GO:0000724">
    <property type="term" value="P:double-strand break repair via homologous recombination"/>
    <property type="evidence" value="ECO:0007669"/>
    <property type="project" value="TreeGrafter"/>
</dbReference>
<dbReference type="GO" id="GO:0003887">
    <property type="term" value="F:DNA-directed DNA polymerase activity"/>
    <property type="evidence" value="ECO:0007669"/>
    <property type="project" value="TreeGrafter"/>
</dbReference>
<proteinExistence type="predicted"/>
<organism evidence="1 2">
    <name type="scientific">Spirodela intermedia</name>
    <name type="common">Intermediate duckweed</name>
    <dbReference type="NCBI Taxonomy" id="51605"/>
    <lineage>
        <taxon>Eukaryota</taxon>
        <taxon>Viridiplantae</taxon>
        <taxon>Streptophyta</taxon>
        <taxon>Embryophyta</taxon>
        <taxon>Tracheophyta</taxon>
        <taxon>Spermatophyta</taxon>
        <taxon>Magnoliopsida</taxon>
        <taxon>Liliopsida</taxon>
        <taxon>Araceae</taxon>
        <taxon>Lemnoideae</taxon>
        <taxon>Spirodela</taxon>
    </lineage>
</organism>
<dbReference type="GO" id="GO:0016035">
    <property type="term" value="C:zeta DNA polymerase complex"/>
    <property type="evidence" value="ECO:0007669"/>
    <property type="project" value="InterPro"/>
</dbReference>
<name>A0A7I8L9T4_SPIIN</name>
<sequence>MKSVNHDKEVTDKVTSETGIESIVVDAEIIEDEWGRTHASGIHVSGRIVLNVWRLMRSELKLNLYTVEAVVEEVLRRKVPCIPCTTLNSWFSSGSQRARFRCIEYVLERANLNLQILNQLDMVR</sequence>
<accession>A0A7I8L9T4</accession>
<dbReference type="SUPFAM" id="SSF53098">
    <property type="entry name" value="Ribonuclease H-like"/>
    <property type="match status" value="1"/>
</dbReference>
<dbReference type="GO" id="GO:0042276">
    <property type="term" value="P:error-prone translesion synthesis"/>
    <property type="evidence" value="ECO:0007669"/>
    <property type="project" value="TreeGrafter"/>
</dbReference>
<dbReference type="InterPro" id="IPR036397">
    <property type="entry name" value="RNaseH_sf"/>
</dbReference>
<reference evidence="1" key="1">
    <citation type="submission" date="2020-02" db="EMBL/GenBank/DDBJ databases">
        <authorList>
            <person name="Scholz U."/>
            <person name="Mascher M."/>
            <person name="Fiebig A."/>
        </authorList>
    </citation>
    <scope>NUCLEOTIDE SEQUENCE</scope>
</reference>
<dbReference type="PANTHER" id="PTHR45812:SF1">
    <property type="entry name" value="DNA POLYMERASE ZETA CATALYTIC SUBUNIT"/>
    <property type="match status" value="1"/>
</dbReference>
<dbReference type="Gene3D" id="3.30.420.10">
    <property type="entry name" value="Ribonuclease H-like superfamily/Ribonuclease H"/>
    <property type="match status" value="1"/>
</dbReference>
<dbReference type="EMBL" id="LR746275">
    <property type="protein sequence ID" value="CAA7406025.1"/>
    <property type="molecule type" value="Genomic_DNA"/>
</dbReference>
<dbReference type="AlphaFoldDB" id="A0A7I8L9T4"/>
<dbReference type="OrthoDB" id="2414538at2759"/>
<dbReference type="GO" id="GO:0005634">
    <property type="term" value="C:nucleus"/>
    <property type="evidence" value="ECO:0007669"/>
    <property type="project" value="TreeGrafter"/>
</dbReference>
<dbReference type="GO" id="GO:0003676">
    <property type="term" value="F:nucleic acid binding"/>
    <property type="evidence" value="ECO:0007669"/>
    <property type="project" value="InterPro"/>
</dbReference>
<evidence type="ECO:0000313" key="1">
    <source>
        <dbReference type="EMBL" id="CAA7406025.1"/>
    </source>
</evidence>
<dbReference type="PANTHER" id="PTHR45812">
    <property type="entry name" value="DNA POLYMERASE ZETA CATALYTIC SUBUNIT"/>
    <property type="match status" value="1"/>
</dbReference>
<gene>
    <name evidence="1" type="ORF">SI8410_12016703</name>
</gene>
<dbReference type="InterPro" id="IPR030559">
    <property type="entry name" value="PolZ_Rev3"/>
</dbReference>
<protein>
    <submittedName>
        <fullName evidence="1">Uncharacterized protein</fullName>
    </submittedName>
</protein>
<evidence type="ECO:0000313" key="2">
    <source>
        <dbReference type="Proteomes" id="UP000663760"/>
    </source>
</evidence>
<dbReference type="Proteomes" id="UP000663760">
    <property type="component" value="Chromosome 12"/>
</dbReference>
<dbReference type="InterPro" id="IPR012337">
    <property type="entry name" value="RNaseH-like_sf"/>
</dbReference>
<keyword evidence="2" id="KW-1185">Reference proteome</keyword>